<evidence type="ECO:0000313" key="1">
    <source>
        <dbReference type="EMBL" id="ADQ52882.1"/>
    </source>
</evidence>
<sequence>MHYIDVDKDKKVRLSQFQRLYLSRLFDNGERVCRYINEMHQQNKVVFVAQSPFNAVEDKKMLIACASEFAFNRELARQKDDFNFKMHKALHKANWKYEHDSDD</sequence>
<organism evidence="1 2">
    <name type="scientific">Aeromonas phage PX29</name>
    <dbReference type="NCBI Taxonomy" id="926067"/>
    <lineage>
        <taxon>Viruses</taxon>
        <taxon>Duplodnaviria</taxon>
        <taxon>Heunggongvirae</taxon>
        <taxon>Uroviricota</taxon>
        <taxon>Caudoviricetes</taxon>
        <taxon>Pantevenvirales</taxon>
        <taxon>Straboviridae</taxon>
        <taxon>Angelvirus</taxon>
        <taxon>Angelvirus px29</taxon>
    </lineage>
</organism>
<proteinExistence type="predicted"/>
<dbReference type="OrthoDB" id="19028at10239"/>
<reference evidence="1 2" key="1">
    <citation type="journal article" date="2010" name="Virol. J.">
        <title>Genomes of the T4-related bacteriophages as windows on microbial genome evolution.</title>
        <authorList>
            <person name="Petrov V.M."/>
            <person name="Ratnayaka S."/>
            <person name="Nolan J.M."/>
            <person name="Miller E.S."/>
            <person name="Karam J.D."/>
        </authorList>
    </citation>
    <scope>NUCLEOTIDE SEQUENCE [LARGE SCALE GENOMIC DNA]</scope>
</reference>
<keyword evidence="2" id="KW-1185">Reference proteome</keyword>
<dbReference type="Proteomes" id="UP000008726">
    <property type="component" value="Segment"/>
</dbReference>
<name>E5DQ96_9CAUD</name>
<dbReference type="EMBL" id="GU396103">
    <property type="protein sequence ID" value="ADQ52882.1"/>
    <property type="molecule type" value="Genomic_DNA"/>
</dbReference>
<protein>
    <submittedName>
        <fullName evidence="1">Uncharacterized protein</fullName>
    </submittedName>
</protein>
<evidence type="ECO:0000313" key="2">
    <source>
        <dbReference type="Proteomes" id="UP000008726"/>
    </source>
</evidence>
<dbReference type="KEGG" id="vg:18560087"/>
<accession>E5DQ96</accession>
<gene>
    <name evidence="1" type="ORF">PX29p163</name>
</gene>
<dbReference type="GeneID" id="18560087"/>
<dbReference type="RefSeq" id="YP_009011592.1">
    <property type="nucleotide sequence ID" value="NC_023688.1"/>
</dbReference>